<dbReference type="EMBL" id="SJPG01000001">
    <property type="protein sequence ID" value="TWT62018.1"/>
    <property type="molecule type" value="Genomic_DNA"/>
</dbReference>
<comment type="caution">
    <text evidence="1">The sequence shown here is derived from an EMBL/GenBank/DDBJ whole genome shotgun (WGS) entry which is preliminary data.</text>
</comment>
<keyword evidence="2" id="KW-1185">Reference proteome</keyword>
<dbReference type="InterPro" id="IPR002591">
    <property type="entry name" value="Phosphodiest/P_Trfase"/>
</dbReference>
<proteinExistence type="predicted"/>
<gene>
    <name evidence="1" type="ORF">Pan54_27570</name>
</gene>
<protein>
    <submittedName>
        <fullName evidence="1">Type I phosphodiesterase / nucleotide pyrophosphatase</fullName>
    </submittedName>
</protein>
<evidence type="ECO:0000313" key="2">
    <source>
        <dbReference type="Proteomes" id="UP000316095"/>
    </source>
</evidence>
<evidence type="ECO:0000313" key="1">
    <source>
        <dbReference type="EMBL" id="TWT62018.1"/>
    </source>
</evidence>
<reference evidence="1 2" key="1">
    <citation type="submission" date="2019-02" db="EMBL/GenBank/DDBJ databases">
        <title>Deep-cultivation of Planctomycetes and their phenomic and genomic characterization uncovers novel biology.</title>
        <authorList>
            <person name="Wiegand S."/>
            <person name="Jogler M."/>
            <person name="Boedeker C."/>
            <person name="Pinto D."/>
            <person name="Vollmers J."/>
            <person name="Rivas-Marin E."/>
            <person name="Kohn T."/>
            <person name="Peeters S.H."/>
            <person name="Heuer A."/>
            <person name="Rast P."/>
            <person name="Oberbeckmann S."/>
            <person name="Bunk B."/>
            <person name="Jeske O."/>
            <person name="Meyerdierks A."/>
            <person name="Storesund J.E."/>
            <person name="Kallscheuer N."/>
            <person name="Luecker S."/>
            <person name="Lage O.M."/>
            <person name="Pohl T."/>
            <person name="Merkel B.J."/>
            <person name="Hornburger P."/>
            <person name="Mueller R.-W."/>
            <person name="Bruemmer F."/>
            <person name="Labrenz M."/>
            <person name="Spormann A.M."/>
            <person name="Op Den Camp H."/>
            <person name="Overmann J."/>
            <person name="Amann R."/>
            <person name="Jetten M.S.M."/>
            <person name="Mascher T."/>
            <person name="Medema M.H."/>
            <person name="Devos D.P."/>
            <person name="Kaster A.-K."/>
            <person name="Ovreas L."/>
            <person name="Rohde M."/>
            <person name="Galperin M.Y."/>
            <person name="Jogler C."/>
        </authorList>
    </citation>
    <scope>NUCLEOTIDE SEQUENCE [LARGE SCALE GENOMIC DNA]</scope>
    <source>
        <strain evidence="1 2">Pan54</strain>
    </source>
</reference>
<dbReference type="OrthoDB" id="9771966at2"/>
<dbReference type="GO" id="GO:0016787">
    <property type="term" value="F:hydrolase activity"/>
    <property type="evidence" value="ECO:0007669"/>
    <property type="project" value="UniProtKB-ARBA"/>
</dbReference>
<dbReference type="AlphaFoldDB" id="A0A5C5XH57"/>
<dbReference type="SUPFAM" id="SSF53649">
    <property type="entry name" value="Alkaline phosphatase-like"/>
    <property type="match status" value="1"/>
</dbReference>
<dbReference type="InterPro" id="IPR017850">
    <property type="entry name" value="Alkaline_phosphatase_core_sf"/>
</dbReference>
<dbReference type="Proteomes" id="UP000316095">
    <property type="component" value="Unassembled WGS sequence"/>
</dbReference>
<dbReference type="PANTHER" id="PTHR10151:SF120">
    <property type="entry name" value="BIS(5'-ADENOSYL)-TRIPHOSPHATASE"/>
    <property type="match status" value="1"/>
</dbReference>
<dbReference type="RefSeq" id="WP_146503923.1">
    <property type="nucleotide sequence ID" value="NZ_SJPG01000001.1"/>
</dbReference>
<dbReference type="Pfam" id="PF01663">
    <property type="entry name" value="Phosphodiest"/>
    <property type="match status" value="1"/>
</dbReference>
<name>A0A5C5XH57_9PLAN</name>
<dbReference type="Gene3D" id="3.40.720.10">
    <property type="entry name" value="Alkaline Phosphatase, subunit A"/>
    <property type="match status" value="1"/>
</dbReference>
<dbReference type="PANTHER" id="PTHR10151">
    <property type="entry name" value="ECTONUCLEOTIDE PYROPHOSPHATASE/PHOSPHODIESTERASE"/>
    <property type="match status" value="1"/>
</dbReference>
<accession>A0A5C5XH57</accession>
<sequence length="440" mass="49190">MSHRSAALVSIPGLRAQDIAQMPTLSRLAGEGSQIPLVPSFPPVTCPVQISMSTGVDPSEHGVIANGFYWRDKHQVEMWTAWNEVIQAPRIWDRLREHDEELTSAVWFPLLTKGTSSDYACTFAPIHNPDGSESLWCYTKPTELYGELRDELGHFPLKHFWGPLANIKSSAWIIDSAIVAAQKYAPRFYFIYLPHLDYAAQKFGPNSPEAKQALVDLDAELEKLISGFEQAGLKDVLWLFAGEYAITEVDAVSYPNRLLREAGLLTVETKDDGEWIDFANTPAWVLADHQFGHVFVKEAGNIEKVAEVLRADPLIEQVLVGAERASLNLDHERSGEIVIISKPNAWFAYYYWLDDNKAPGFARTIDIHRKPGYDPCEMFINMPSMQTPLDATLVKGSHGYPADSPARETVLISSDASLISGDRIRDVDLAEIVYKNFGIE</sequence>
<organism evidence="1 2">
    <name type="scientific">Rubinisphaera italica</name>
    <dbReference type="NCBI Taxonomy" id="2527969"/>
    <lineage>
        <taxon>Bacteria</taxon>
        <taxon>Pseudomonadati</taxon>
        <taxon>Planctomycetota</taxon>
        <taxon>Planctomycetia</taxon>
        <taxon>Planctomycetales</taxon>
        <taxon>Planctomycetaceae</taxon>
        <taxon>Rubinisphaera</taxon>
    </lineage>
</organism>